<dbReference type="AlphaFoldDB" id="A0A2K9DUM2"/>
<evidence type="ECO:0000313" key="2">
    <source>
        <dbReference type="EMBL" id="AUG28333.1"/>
    </source>
</evidence>
<feature type="transmembrane region" description="Helical" evidence="1">
    <location>
        <begin position="128"/>
        <end position="148"/>
    </location>
</feature>
<dbReference type="KEGG" id="mhos:CXR34_01915"/>
<feature type="transmembrane region" description="Helical" evidence="1">
    <location>
        <begin position="21"/>
        <end position="42"/>
    </location>
</feature>
<sequence length="201" mass="22443">MRLQRQVAWEARFGDGLFVATILWIVFGALPTIGLLIGQLVTGAVVENGSVPDGFPAFMPPWWAAYPLTLLLVVLALGSLPLPLRGPRATTRSTLLTVLVLSVSTTLVIAAATAAAEAHQGRVNFFGVDTLVFIQFFLILLTVARMLLSAMRLLPRPWREYIDEDGTVVAPKEIVRRTPRRPWDWNRDRAQRRPPRPRRTP</sequence>
<feature type="transmembrane region" description="Helical" evidence="1">
    <location>
        <begin position="62"/>
        <end position="82"/>
    </location>
</feature>
<keyword evidence="1" id="KW-1133">Transmembrane helix</keyword>
<gene>
    <name evidence="2" type="ORF">CXR34_01915</name>
</gene>
<dbReference type="EMBL" id="CP025299">
    <property type="protein sequence ID" value="AUG28333.1"/>
    <property type="molecule type" value="Genomic_DNA"/>
</dbReference>
<reference evidence="2 3" key="1">
    <citation type="submission" date="2017-12" db="EMBL/GenBank/DDBJ databases">
        <title>Isolation and characterization of estrogens degradatiion strain Microbacterium hominis SJTG1.</title>
        <authorList>
            <person name="Xiong W."/>
            <person name="Yin C."/>
            <person name="Zheng D."/>
            <person name="Liang R."/>
        </authorList>
    </citation>
    <scope>NUCLEOTIDE SEQUENCE [LARGE SCALE GENOMIC DNA]</scope>
    <source>
        <strain evidence="2 3">SJTG1</strain>
    </source>
</reference>
<protein>
    <submittedName>
        <fullName evidence="2">Uncharacterized protein</fullName>
    </submittedName>
</protein>
<dbReference type="RefSeq" id="WP_101305368.1">
    <property type="nucleotide sequence ID" value="NZ_CP025299.1"/>
</dbReference>
<feature type="transmembrane region" description="Helical" evidence="1">
    <location>
        <begin position="94"/>
        <end position="116"/>
    </location>
</feature>
<dbReference type="Proteomes" id="UP000233276">
    <property type="component" value="Chromosome"/>
</dbReference>
<evidence type="ECO:0000313" key="3">
    <source>
        <dbReference type="Proteomes" id="UP000233276"/>
    </source>
</evidence>
<accession>A0A2K9DUM2</accession>
<keyword evidence="1" id="KW-0812">Transmembrane</keyword>
<name>A0A2K9DUM2_9MICO</name>
<evidence type="ECO:0000256" key="1">
    <source>
        <dbReference type="SAM" id="Phobius"/>
    </source>
</evidence>
<keyword evidence="1" id="KW-0472">Membrane</keyword>
<proteinExistence type="predicted"/>
<organism evidence="2 3">
    <name type="scientific">Microbacterium hominis</name>
    <dbReference type="NCBI Taxonomy" id="162426"/>
    <lineage>
        <taxon>Bacteria</taxon>
        <taxon>Bacillati</taxon>
        <taxon>Actinomycetota</taxon>
        <taxon>Actinomycetes</taxon>
        <taxon>Micrococcales</taxon>
        <taxon>Microbacteriaceae</taxon>
        <taxon>Microbacterium</taxon>
    </lineage>
</organism>